<evidence type="ECO:0000259" key="1">
    <source>
        <dbReference type="Pfam" id="PF00078"/>
    </source>
</evidence>
<dbReference type="AlphaFoldDB" id="A0AAW2UFH2"/>
<dbReference type="PANTHER" id="PTHR33116">
    <property type="entry name" value="REVERSE TRANSCRIPTASE ZINC-BINDING DOMAIN-CONTAINING PROTEIN-RELATED-RELATED"/>
    <property type="match status" value="1"/>
</dbReference>
<name>A0AAW2UFH2_9LAMI</name>
<comment type="caution">
    <text evidence="3">The sequence shown here is derived from an EMBL/GenBank/DDBJ whole genome shotgun (WGS) entry which is preliminary data.</text>
</comment>
<accession>A0AAW2UFH2</accession>
<protein>
    <submittedName>
        <fullName evidence="3">Ribonuclease H protein</fullName>
    </submittedName>
</protein>
<dbReference type="InterPro" id="IPR043502">
    <property type="entry name" value="DNA/RNA_pol_sf"/>
</dbReference>
<feature type="domain" description="Reverse transcriptase" evidence="1">
    <location>
        <begin position="284"/>
        <end position="411"/>
    </location>
</feature>
<reference evidence="3" key="2">
    <citation type="journal article" date="2024" name="Plant">
        <title>Genomic evolution and insights into agronomic trait innovations of Sesamum species.</title>
        <authorList>
            <person name="Miao H."/>
            <person name="Wang L."/>
            <person name="Qu L."/>
            <person name="Liu H."/>
            <person name="Sun Y."/>
            <person name="Le M."/>
            <person name="Wang Q."/>
            <person name="Wei S."/>
            <person name="Zheng Y."/>
            <person name="Lin W."/>
            <person name="Duan Y."/>
            <person name="Cao H."/>
            <person name="Xiong S."/>
            <person name="Wang X."/>
            <person name="Wei L."/>
            <person name="Li C."/>
            <person name="Ma Q."/>
            <person name="Ju M."/>
            <person name="Zhao R."/>
            <person name="Li G."/>
            <person name="Mu C."/>
            <person name="Tian Q."/>
            <person name="Mei H."/>
            <person name="Zhang T."/>
            <person name="Gao T."/>
            <person name="Zhang H."/>
        </authorList>
    </citation>
    <scope>NUCLEOTIDE SEQUENCE</scope>
    <source>
        <strain evidence="3">KEN1</strain>
    </source>
</reference>
<dbReference type="Pfam" id="PF00078">
    <property type="entry name" value="RVT_1"/>
    <property type="match status" value="1"/>
</dbReference>
<proteinExistence type="predicted"/>
<organism evidence="3">
    <name type="scientific">Sesamum latifolium</name>
    <dbReference type="NCBI Taxonomy" id="2727402"/>
    <lineage>
        <taxon>Eukaryota</taxon>
        <taxon>Viridiplantae</taxon>
        <taxon>Streptophyta</taxon>
        <taxon>Embryophyta</taxon>
        <taxon>Tracheophyta</taxon>
        <taxon>Spermatophyta</taxon>
        <taxon>Magnoliopsida</taxon>
        <taxon>eudicotyledons</taxon>
        <taxon>Gunneridae</taxon>
        <taxon>Pentapetalae</taxon>
        <taxon>asterids</taxon>
        <taxon>lamiids</taxon>
        <taxon>Lamiales</taxon>
        <taxon>Pedaliaceae</taxon>
        <taxon>Sesamum</taxon>
    </lineage>
</organism>
<dbReference type="SUPFAM" id="SSF56672">
    <property type="entry name" value="DNA/RNA polymerases"/>
    <property type="match status" value="1"/>
</dbReference>
<sequence length="745" mass="84789">MEGVGDDPWLVLGDFNNVQDPSKVNGTSGDISNAMEEFQDCIRSTGLLDLPMQVCLCSTLRTSDHSLLVLQGYAPRTSGHLFCFDNFLATAPGFIVLVQGVWRHDIHGTPMYAITRKLKALKPMFRAKRKEKGDLSDNVSKAQQFLDIVQHLLSVDRHSDLLLTLERVARLVLQKASKFELIHAFFENLLGGHRQHRPLDINFLRPWAQHVLTAEEAASLVEPIQCSEVKMAIFAIEEDTTPGPDGFSVGFYKAAWPVIGNDITVAVHDFFITGRRISHNIQLVQELFSGYNRRNLPPRCALKECLSTAAYSVSFNGKLHGFFKGARGLRQGGPISPYLFVLAMEVLHLLLLQRVEQSEHFQFYRLCKDVDLLSLCFVDDLLLFCKANEHSVMLFRDGLQLFAEWSGLQANVSRPTNLSDCRPLITEVEEHLAGWGNLTLSFARIQLIKSVVSALNTYWAMTFILAKGVIQAIEARMRKFLWQGGTGTGMAKVAWSDVCRLLEEGGQGVRALHPLNKRLMCKHLWDVVQRNSESIWLIDYIRCTVGTGATLTVWQDPWHPFGVLIYRFPRGQQVTGIPLEAQLSVVIQNGPYRIARNCFLLWLAILEKLSTLDRAWWQGQDQSCVLCTRGIAETHDHLFFQCDYSRQCLQILRSKVRFFLPFRTWRPNVDWAARRWRGRHPLNAACRAFLASLVYHIWMEWNQRYFSSKTSTPDHTAMLCIEQIRGRLLGDDLKLSVSTAILFRI</sequence>
<dbReference type="EMBL" id="JACGWN010000012">
    <property type="protein sequence ID" value="KAL0415699.1"/>
    <property type="molecule type" value="Genomic_DNA"/>
</dbReference>
<dbReference type="PANTHER" id="PTHR33116:SF76">
    <property type="entry name" value="DUF4283 DOMAIN-CONTAINING PROTEIN"/>
    <property type="match status" value="1"/>
</dbReference>
<evidence type="ECO:0000259" key="2">
    <source>
        <dbReference type="Pfam" id="PF13966"/>
    </source>
</evidence>
<dbReference type="Pfam" id="PF13966">
    <property type="entry name" value="zf-RVT"/>
    <property type="match status" value="1"/>
</dbReference>
<feature type="domain" description="Reverse transcriptase zinc-binding" evidence="2">
    <location>
        <begin position="596"/>
        <end position="647"/>
    </location>
</feature>
<dbReference type="InterPro" id="IPR026960">
    <property type="entry name" value="RVT-Znf"/>
</dbReference>
<evidence type="ECO:0000313" key="3">
    <source>
        <dbReference type="EMBL" id="KAL0415699.1"/>
    </source>
</evidence>
<gene>
    <name evidence="3" type="ORF">Slati_3401800</name>
</gene>
<dbReference type="InterPro" id="IPR000477">
    <property type="entry name" value="RT_dom"/>
</dbReference>
<reference evidence="3" key="1">
    <citation type="submission" date="2020-06" db="EMBL/GenBank/DDBJ databases">
        <authorList>
            <person name="Li T."/>
            <person name="Hu X."/>
            <person name="Zhang T."/>
            <person name="Song X."/>
            <person name="Zhang H."/>
            <person name="Dai N."/>
            <person name="Sheng W."/>
            <person name="Hou X."/>
            <person name="Wei L."/>
        </authorList>
    </citation>
    <scope>NUCLEOTIDE SEQUENCE</scope>
    <source>
        <strain evidence="3">KEN1</strain>
        <tissue evidence="3">Leaf</tissue>
    </source>
</reference>